<dbReference type="EMBL" id="CAJHUC010000743">
    <property type="protein sequence ID" value="CAD7698021.1"/>
    <property type="molecule type" value="Genomic_DNA"/>
</dbReference>
<sequence length="236" mass="25595">MLSFQSPSQLFQRSLRFLRSGYPTLTDRSGNNGHLAQMVIWVIQLYAGWNLGDKGLLLRASTGLLQIAELFGVLIVDRCDAQGCRPAQAANSIACLLVCVSTHLVGFMTSARRPFVGATLDSEAAPDYTRHKSSPLARYPRVVQLFLHALCTLSIGRPHECSCMPLNPVASVILLKIRWTSGITGQDYASCDIAGWLAFLPGIPLFVGCKSTRGQSPEIKGVKLPPGAVVPHDVYS</sequence>
<evidence type="ECO:0000313" key="1">
    <source>
        <dbReference type="EMBL" id="CAD7698021.1"/>
    </source>
</evidence>
<reference evidence="1" key="1">
    <citation type="submission" date="2020-12" db="EMBL/GenBank/DDBJ databases">
        <authorList>
            <person name="Iha C."/>
        </authorList>
    </citation>
    <scope>NUCLEOTIDE SEQUENCE</scope>
</reference>
<keyword evidence="2" id="KW-1185">Reference proteome</keyword>
<dbReference type="AlphaFoldDB" id="A0A8S1IVA7"/>
<gene>
    <name evidence="1" type="ORF">OSTQU699_LOCUS3382</name>
</gene>
<protein>
    <submittedName>
        <fullName evidence="1">Uncharacterized protein</fullName>
    </submittedName>
</protein>
<dbReference type="Proteomes" id="UP000708148">
    <property type="component" value="Unassembled WGS sequence"/>
</dbReference>
<accession>A0A8S1IVA7</accession>
<comment type="caution">
    <text evidence="1">The sequence shown here is derived from an EMBL/GenBank/DDBJ whole genome shotgun (WGS) entry which is preliminary data.</text>
</comment>
<evidence type="ECO:0000313" key="2">
    <source>
        <dbReference type="Proteomes" id="UP000708148"/>
    </source>
</evidence>
<organism evidence="1 2">
    <name type="scientific">Ostreobium quekettii</name>
    <dbReference type="NCBI Taxonomy" id="121088"/>
    <lineage>
        <taxon>Eukaryota</taxon>
        <taxon>Viridiplantae</taxon>
        <taxon>Chlorophyta</taxon>
        <taxon>core chlorophytes</taxon>
        <taxon>Ulvophyceae</taxon>
        <taxon>TCBD clade</taxon>
        <taxon>Bryopsidales</taxon>
        <taxon>Ostreobineae</taxon>
        <taxon>Ostreobiaceae</taxon>
        <taxon>Ostreobium</taxon>
    </lineage>
</organism>
<name>A0A8S1IVA7_9CHLO</name>
<proteinExistence type="predicted"/>